<accession>A0ABY7DPH9</accession>
<dbReference type="Gene3D" id="3.40.50.720">
    <property type="entry name" value="NAD(P)-binding Rossmann-like Domain"/>
    <property type="match status" value="1"/>
</dbReference>
<sequence length="87" mass="9524">MSSDAGRRGFPGLAVYSGTKFYVEGLSQALRHEMSGSGVRVTCIQPGDVKTELFQHSTDTEAQDQFDGSKKCKILEPEDIARAVVMR</sequence>
<evidence type="ECO:0000256" key="1">
    <source>
        <dbReference type="ARBA" id="ARBA00023002"/>
    </source>
</evidence>
<dbReference type="PANTHER" id="PTHR43086:SF3">
    <property type="entry name" value="NADP-DEPENDENT 3-HYDROXY ACID DEHYDROGENASE YDFG"/>
    <property type="match status" value="1"/>
</dbReference>
<evidence type="ECO:0000256" key="6">
    <source>
        <dbReference type="ARBA" id="ARBA00044065"/>
    </source>
</evidence>
<dbReference type="InterPro" id="IPR036291">
    <property type="entry name" value="NAD(P)-bd_dom_sf"/>
</dbReference>
<name>A0ABY7DPH9_MYAAR</name>
<evidence type="ECO:0000256" key="3">
    <source>
        <dbReference type="ARBA" id="ARBA00043812"/>
    </source>
</evidence>
<keyword evidence="1" id="KW-0560">Oxidoreductase</keyword>
<evidence type="ECO:0000256" key="8">
    <source>
        <dbReference type="ARBA" id="ARBA00044349"/>
    </source>
</evidence>
<dbReference type="PRINTS" id="PR00081">
    <property type="entry name" value="GDHRDH"/>
</dbReference>
<organism evidence="11 12">
    <name type="scientific">Mya arenaria</name>
    <name type="common">Soft-shell clam</name>
    <dbReference type="NCBI Taxonomy" id="6604"/>
    <lineage>
        <taxon>Eukaryota</taxon>
        <taxon>Metazoa</taxon>
        <taxon>Spiralia</taxon>
        <taxon>Lophotrochozoa</taxon>
        <taxon>Mollusca</taxon>
        <taxon>Bivalvia</taxon>
        <taxon>Autobranchia</taxon>
        <taxon>Heteroconchia</taxon>
        <taxon>Euheterodonta</taxon>
        <taxon>Imparidentia</taxon>
        <taxon>Neoheterodontei</taxon>
        <taxon>Myida</taxon>
        <taxon>Myoidea</taxon>
        <taxon>Myidae</taxon>
        <taxon>Mya</taxon>
    </lineage>
</organism>
<keyword evidence="12" id="KW-1185">Reference proteome</keyword>
<dbReference type="Pfam" id="PF00106">
    <property type="entry name" value="adh_short"/>
    <property type="match status" value="1"/>
</dbReference>
<comment type="function">
    <text evidence="9">NADP-dependent dehydrogenase with broad substrate specificity acting on 3-hydroxy acids. Catalyzes the NADP-dependent oxidation of L-allo-threonine to L-2-amino-3-keto-butyrate, which is spontaneously decarboxylated into aminoacetone. Also acts on D-threonine, L-serine, D-serine, D-3-hydroxyisobutyrate, L-3-hydroxyisobutyrate, D-glycerate and L-glycerate. Able to catalyze the reduction of the malonic semialdehyde to 3-hydroxypropionic acid. YdfG is apparently supplementing RutE, the presumed malonic semialdehyde reductase involved in pyrimidine degradation since both are able to detoxify malonic semialdehyde.</text>
</comment>
<evidence type="ECO:0000256" key="9">
    <source>
        <dbReference type="ARBA" id="ARBA00045650"/>
    </source>
</evidence>
<evidence type="ECO:0000256" key="10">
    <source>
        <dbReference type="ARBA" id="ARBA00047274"/>
    </source>
</evidence>
<evidence type="ECO:0000313" key="12">
    <source>
        <dbReference type="Proteomes" id="UP001164746"/>
    </source>
</evidence>
<protein>
    <recommendedName>
        <fullName evidence="6">NADP-dependent 3-hydroxy acid dehydrogenase YdfG</fullName>
        <ecNumber evidence="4">1.1.1.298</ecNumber>
        <ecNumber evidence="5">1.1.1.381</ecNumber>
    </recommendedName>
    <alternativeName>
        <fullName evidence="8">L-allo-threonine dehydrogenase</fullName>
    </alternativeName>
    <alternativeName>
        <fullName evidence="7">Malonic semialdehyde reductase</fullName>
    </alternativeName>
</protein>
<reference evidence="11" key="1">
    <citation type="submission" date="2022-11" db="EMBL/GenBank/DDBJ databases">
        <title>Centuries of genome instability and evolution in soft-shell clam transmissible cancer (bioRxiv).</title>
        <authorList>
            <person name="Hart S.F.M."/>
            <person name="Yonemitsu M.A."/>
            <person name="Giersch R.M."/>
            <person name="Beal B.F."/>
            <person name="Arriagada G."/>
            <person name="Davis B.W."/>
            <person name="Ostrander E.A."/>
            <person name="Goff S.P."/>
            <person name="Metzger M.J."/>
        </authorList>
    </citation>
    <scope>NUCLEOTIDE SEQUENCE</scope>
    <source>
        <strain evidence="11">MELC-2E11</strain>
        <tissue evidence="11">Siphon/mantle</tissue>
    </source>
</reference>
<evidence type="ECO:0000256" key="5">
    <source>
        <dbReference type="ARBA" id="ARBA00044059"/>
    </source>
</evidence>
<comment type="similarity">
    <text evidence="2">Belongs to the short-chain dehydrogenases/reductases (SDR) family. 17-beta-HSD 3 subfamily.</text>
</comment>
<dbReference type="CDD" id="cd05233">
    <property type="entry name" value="SDR_c"/>
    <property type="match status" value="1"/>
</dbReference>
<evidence type="ECO:0000313" key="11">
    <source>
        <dbReference type="EMBL" id="WAQ97993.1"/>
    </source>
</evidence>
<evidence type="ECO:0000256" key="7">
    <source>
        <dbReference type="ARBA" id="ARBA00044271"/>
    </source>
</evidence>
<dbReference type="EC" id="1.1.1.381" evidence="5"/>
<dbReference type="PROSITE" id="PS00061">
    <property type="entry name" value="ADH_SHORT"/>
    <property type="match status" value="1"/>
</dbReference>
<dbReference type="InterPro" id="IPR020904">
    <property type="entry name" value="Sc_DH/Rdtase_CS"/>
</dbReference>
<evidence type="ECO:0000256" key="2">
    <source>
        <dbReference type="ARBA" id="ARBA00038261"/>
    </source>
</evidence>
<proteinExistence type="inferred from homology"/>
<dbReference type="InterPro" id="IPR002347">
    <property type="entry name" value="SDR_fam"/>
</dbReference>
<gene>
    <name evidence="11" type="ORF">MAR_022366</name>
</gene>
<dbReference type="Proteomes" id="UP001164746">
    <property type="component" value="Chromosome 3"/>
</dbReference>
<comment type="catalytic activity">
    <reaction evidence="3">
        <text>L-allo-threonine + NADP(+) = aminoacetone + CO2 + NADPH</text>
        <dbReference type="Rhea" id="RHEA:43524"/>
        <dbReference type="ChEBI" id="CHEBI:16526"/>
        <dbReference type="ChEBI" id="CHEBI:57783"/>
        <dbReference type="ChEBI" id="CHEBI:58320"/>
        <dbReference type="ChEBI" id="CHEBI:58349"/>
        <dbReference type="ChEBI" id="CHEBI:58585"/>
        <dbReference type="EC" id="1.1.1.381"/>
    </reaction>
</comment>
<dbReference type="EC" id="1.1.1.298" evidence="4"/>
<dbReference type="PANTHER" id="PTHR43086">
    <property type="entry name" value="VERY-LONG-CHAIN 3-OXOOACYL-COA REDUCTASE"/>
    <property type="match status" value="1"/>
</dbReference>
<dbReference type="SUPFAM" id="SSF51735">
    <property type="entry name" value="NAD(P)-binding Rossmann-fold domains"/>
    <property type="match status" value="1"/>
</dbReference>
<comment type="catalytic activity">
    <reaction evidence="10">
        <text>3-hydroxypropanoate + NADP(+) = 3-oxopropanoate + NADPH + H(+)</text>
        <dbReference type="Rhea" id="RHEA:26438"/>
        <dbReference type="ChEBI" id="CHEBI:15378"/>
        <dbReference type="ChEBI" id="CHEBI:16510"/>
        <dbReference type="ChEBI" id="CHEBI:33190"/>
        <dbReference type="ChEBI" id="CHEBI:57783"/>
        <dbReference type="ChEBI" id="CHEBI:58349"/>
        <dbReference type="EC" id="1.1.1.298"/>
    </reaction>
</comment>
<dbReference type="EMBL" id="CP111014">
    <property type="protein sequence ID" value="WAQ97993.1"/>
    <property type="molecule type" value="Genomic_DNA"/>
</dbReference>
<evidence type="ECO:0000256" key="4">
    <source>
        <dbReference type="ARBA" id="ARBA00044050"/>
    </source>
</evidence>